<protein>
    <submittedName>
        <fullName evidence="3">Arginine/serine-rich coiled-coil protein 2 isoform X3</fullName>
    </submittedName>
</protein>
<feature type="region of interest" description="Disordered" evidence="1">
    <location>
        <begin position="1"/>
        <end position="44"/>
    </location>
</feature>
<name>A0A2P2KM64_RHIMU</name>
<keyword evidence="2" id="KW-0472">Membrane</keyword>
<evidence type="ECO:0000313" key="3">
    <source>
        <dbReference type="EMBL" id="MBX06813.1"/>
    </source>
</evidence>
<sequence length="92" mass="10385">MDSERKSLPQDNCETKATFRKPSGDVANRNYRRHSPVTPVSSSSDGKFVSYFTIIIIIIGFSSDTLVIYVMPYLNFCLAILFHNDDVYIAVS</sequence>
<dbReference type="EMBL" id="GGEC01026329">
    <property type="protein sequence ID" value="MBX06813.1"/>
    <property type="molecule type" value="Transcribed_RNA"/>
</dbReference>
<dbReference type="AlphaFoldDB" id="A0A2P2KM64"/>
<keyword evidence="2" id="KW-0812">Transmembrane</keyword>
<evidence type="ECO:0000256" key="1">
    <source>
        <dbReference type="SAM" id="MobiDB-lite"/>
    </source>
</evidence>
<reference evidence="3" key="1">
    <citation type="submission" date="2018-02" db="EMBL/GenBank/DDBJ databases">
        <title>Rhizophora mucronata_Transcriptome.</title>
        <authorList>
            <person name="Meera S.P."/>
            <person name="Sreeshan A."/>
            <person name="Augustine A."/>
        </authorList>
    </citation>
    <scope>NUCLEOTIDE SEQUENCE</scope>
    <source>
        <tissue evidence="3">Leaf</tissue>
    </source>
</reference>
<accession>A0A2P2KM64</accession>
<evidence type="ECO:0000256" key="2">
    <source>
        <dbReference type="SAM" id="Phobius"/>
    </source>
</evidence>
<feature type="transmembrane region" description="Helical" evidence="2">
    <location>
        <begin position="48"/>
        <end position="71"/>
    </location>
</feature>
<keyword evidence="2" id="KW-1133">Transmembrane helix</keyword>
<organism evidence="3">
    <name type="scientific">Rhizophora mucronata</name>
    <name type="common">Asiatic mangrove</name>
    <dbReference type="NCBI Taxonomy" id="61149"/>
    <lineage>
        <taxon>Eukaryota</taxon>
        <taxon>Viridiplantae</taxon>
        <taxon>Streptophyta</taxon>
        <taxon>Embryophyta</taxon>
        <taxon>Tracheophyta</taxon>
        <taxon>Spermatophyta</taxon>
        <taxon>Magnoliopsida</taxon>
        <taxon>eudicotyledons</taxon>
        <taxon>Gunneridae</taxon>
        <taxon>Pentapetalae</taxon>
        <taxon>rosids</taxon>
        <taxon>fabids</taxon>
        <taxon>Malpighiales</taxon>
        <taxon>Rhizophoraceae</taxon>
        <taxon>Rhizophora</taxon>
    </lineage>
</organism>
<proteinExistence type="predicted"/>